<keyword evidence="6" id="KW-1185">Reference proteome</keyword>
<evidence type="ECO:0000313" key="5">
    <source>
        <dbReference type="EMBL" id="KAL0072282.1"/>
    </source>
</evidence>
<evidence type="ECO:0000256" key="1">
    <source>
        <dbReference type="ARBA" id="ARBA00004123"/>
    </source>
</evidence>
<feature type="region of interest" description="Disordered" evidence="3">
    <location>
        <begin position="41"/>
        <end position="90"/>
    </location>
</feature>
<evidence type="ECO:0000313" key="6">
    <source>
        <dbReference type="Proteomes" id="UP001437256"/>
    </source>
</evidence>
<comment type="caution">
    <text evidence="5">The sequence shown here is derived from an EMBL/GenBank/DDBJ whole genome shotgun (WGS) entry which is preliminary data.</text>
</comment>
<keyword evidence="2" id="KW-0539">Nucleus</keyword>
<evidence type="ECO:0000256" key="3">
    <source>
        <dbReference type="SAM" id="MobiDB-lite"/>
    </source>
</evidence>
<organism evidence="5 6">
    <name type="scientific">Marasmius tenuissimus</name>
    <dbReference type="NCBI Taxonomy" id="585030"/>
    <lineage>
        <taxon>Eukaryota</taxon>
        <taxon>Fungi</taxon>
        <taxon>Dikarya</taxon>
        <taxon>Basidiomycota</taxon>
        <taxon>Agaricomycotina</taxon>
        <taxon>Agaricomycetes</taxon>
        <taxon>Agaricomycetidae</taxon>
        <taxon>Agaricales</taxon>
        <taxon>Marasmiineae</taxon>
        <taxon>Marasmiaceae</taxon>
        <taxon>Marasmius</taxon>
    </lineage>
</organism>
<feature type="region of interest" description="Disordered" evidence="3">
    <location>
        <begin position="698"/>
        <end position="721"/>
    </location>
</feature>
<gene>
    <name evidence="5" type="ORF">AAF712_000044</name>
</gene>
<feature type="compositionally biased region" description="Polar residues" evidence="3">
    <location>
        <begin position="71"/>
        <end position="90"/>
    </location>
</feature>
<evidence type="ECO:0000256" key="2">
    <source>
        <dbReference type="ARBA" id="ARBA00023242"/>
    </source>
</evidence>
<evidence type="ECO:0000259" key="4">
    <source>
        <dbReference type="SMART" id="SM00906"/>
    </source>
</evidence>
<feature type="compositionally biased region" description="Basic and acidic residues" evidence="3">
    <location>
        <begin position="459"/>
        <end position="477"/>
    </location>
</feature>
<dbReference type="Pfam" id="PF04082">
    <property type="entry name" value="Fungal_trans"/>
    <property type="match status" value="1"/>
</dbReference>
<feature type="compositionally biased region" description="Low complexity" evidence="3">
    <location>
        <begin position="1057"/>
        <end position="1075"/>
    </location>
</feature>
<name>A0ABR3AI87_9AGAR</name>
<feature type="domain" description="Xylanolytic transcriptional activator regulatory" evidence="4">
    <location>
        <begin position="382"/>
        <end position="455"/>
    </location>
</feature>
<accession>A0ABR3AI87</accession>
<dbReference type="CDD" id="cd12148">
    <property type="entry name" value="fungal_TF_MHR"/>
    <property type="match status" value="1"/>
</dbReference>
<dbReference type="EMBL" id="JBBXMP010000001">
    <property type="protein sequence ID" value="KAL0072282.1"/>
    <property type="molecule type" value="Genomic_DNA"/>
</dbReference>
<reference evidence="5 6" key="1">
    <citation type="submission" date="2024-05" db="EMBL/GenBank/DDBJ databases">
        <title>A draft genome resource for the thread blight pathogen Marasmius tenuissimus strain MS-2.</title>
        <authorList>
            <person name="Yulfo-Soto G.E."/>
            <person name="Baruah I.K."/>
            <person name="Amoako-Attah I."/>
            <person name="Bukari Y."/>
            <person name="Meinhardt L.W."/>
            <person name="Bailey B.A."/>
            <person name="Cohen S.P."/>
        </authorList>
    </citation>
    <scope>NUCLEOTIDE SEQUENCE [LARGE SCALE GENOMIC DNA]</scope>
    <source>
        <strain evidence="5 6">MS-2</strain>
    </source>
</reference>
<dbReference type="InterPro" id="IPR007219">
    <property type="entry name" value="XnlR_reg_dom"/>
</dbReference>
<dbReference type="InterPro" id="IPR050613">
    <property type="entry name" value="Sec_Metabolite_Reg"/>
</dbReference>
<feature type="compositionally biased region" description="Polar residues" evidence="3">
    <location>
        <begin position="137"/>
        <end position="162"/>
    </location>
</feature>
<feature type="region of interest" description="Disordered" evidence="3">
    <location>
        <begin position="130"/>
        <end position="183"/>
    </location>
</feature>
<feature type="compositionally biased region" description="Polar residues" evidence="3">
    <location>
        <begin position="698"/>
        <end position="710"/>
    </location>
</feature>
<dbReference type="PANTHER" id="PTHR31001">
    <property type="entry name" value="UNCHARACTERIZED TRANSCRIPTIONAL REGULATORY PROTEIN"/>
    <property type="match status" value="1"/>
</dbReference>
<feature type="region of interest" description="Disordered" evidence="3">
    <location>
        <begin position="457"/>
        <end position="477"/>
    </location>
</feature>
<feature type="region of interest" description="Disordered" evidence="3">
    <location>
        <begin position="966"/>
        <end position="1017"/>
    </location>
</feature>
<protein>
    <recommendedName>
        <fullName evidence="4">Xylanolytic transcriptional activator regulatory domain-containing protein</fullName>
    </recommendedName>
</protein>
<feature type="compositionally biased region" description="Polar residues" evidence="3">
    <location>
        <begin position="984"/>
        <end position="993"/>
    </location>
</feature>
<sequence>MSARIRALEDGLAIMQSAISSEKHPLLADNLLKIKFGAEILTEGKPKPGPGSSSEEIEEREDSVREDTSPRETYTPQYTNTSLGGHSRVSQADMSALDTLGTLTLGEEGELKYFGRSAGSETLMLAGEEYLSDSDSDSAQPFSPSSATQESPVVPQRSPSTEKSPDIPYIPTATTSSVPRSSPDALPSEIYALALGSFSSPPTSAHVSPNPSFLAPSNGQEAPHSVKSLLSRFPSSSDGRRLAQSYLDHAGYFFRPLTKWELFGDITLPPNLPDLGILGRVYAYQESQATETPPSPHLLSTLFFIFALGAFFDLSLASSQHAHEAEKWFKLGRGALILSGESVSSSPSTHYTSSSAEETVCALGLMSTYITMTGKKYSRDHAWCGMSLAVKVAQGAGLHRDPARWNMDPRTVQRRRALWWEVFSADVSHSLALGRPPSANLSFVDCELPTDEEATIKTIPREEDPAGSKGKDQGTGDDIRQEIVDGFWHTKYRFSRDCFMAVIDATLTAKAPSYETVLELDRKVREFQLPIKPNVTIEEDGEDVYRSSSLTLRDFYGGQYRTVTMLYLHRSFFAHAMLTSPSNPLLSPFAPSFLAAYRAASMLVKAGVQMYDRCPQITGRVWFLMYHVFSAAVVVGTVVTRRPNSTVAPSALVDLNLAVELFEKCSSASHRIKVASILLKKLHEKALRSYSQYMDQAGSLSPASPTSTNGDDVGSPPYLVPLSASSPPINQHVFNPNLFTEKGNPEGDLDIEGELEMFGGQTKVLRAKAKCKKTRISSRSPSVSIDNPASLEGPVSMSDVLNSKTTSLNGTTHSEYPRAVASGTNVDLDPNMGSGTATPVSGKAGFDPSMAFGFGAGTTGTVFGGLSMASMGLDLGMDVDTDMAFDFGFLDQMPEGDASGSLAKVNGNGFSSDSGLGAESAGRERVESNEKLVNPLVEYLSGSSMALPGEPPASWISPSQWTWEQNSATSSVSPGLSRIPNGQGAANQWTMSGPSMFPPNSPIPPGGNNINSPQDPRQYDELYVGFLEFLAQRARGNGATSGPPGPQSFRSSAPNTQSMWPSSSSSPSDSSQMPSHLQQWYSQFGQRQAAMQSNISHLQQADEGMPSFRQDYDLLLQTLGLNNTQNN</sequence>
<comment type="subcellular location">
    <subcellularLocation>
        <location evidence="1">Nucleus</location>
    </subcellularLocation>
</comment>
<feature type="compositionally biased region" description="Pro residues" evidence="3">
    <location>
        <begin position="996"/>
        <end position="1005"/>
    </location>
</feature>
<feature type="region of interest" description="Disordered" evidence="3">
    <location>
        <begin position="1035"/>
        <end position="1077"/>
    </location>
</feature>
<dbReference type="PANTHER" id="PTHR31001:SF56">
    <property type="entry name" value="ZN(2)-C6 FUNGAL-TYPE DOMAIN-CONTAINING PROTEIN"/>
    <property type="match status" value="1"/>
</dbReference>
<dbReference type="Proteomes" id="UP001437256">
    <property type="component" value="Unassembled WGS sequence"/>
</dbReference>
<dbReference type="SMART" id="SM00906">
    <property type="entry name" value="Fungal_trans"/>
    <property type="match status" value="1"/>
</dbReference>
<proteinExistence type="predicted"/>